<dbReference type="GO" id="GO:0098553">
    <property type="term" value="C:lumenal side of endoplasmic reticulum membrane"/>
    <property type="evidence" value="ECO:0007669"/>
    <property type="project" value="TreeGrafter"/>
</dbReference>
<keyword evidence="6 7" id="KW-0472">Membrane</keyword>
<dbReference type="STRING" id="10195.A0A3M7PY95"/>
<accession>A0A3M7PY95</accession>
<feature type="transmembrane region" description="Helical" evidence="7">
    <location>
        <begin position="356"/>
        <end position="375"/>
    </location>
</feature>
<dbReference type="AlphaFoldDB" id="A0A3M7PY95"/>
<evidence type="ECO:0000256" key="7">
    <source>
        <dbReference type="SAM" id="Phobius"/>
    </source>
</evidence>
<dbReference type="SMART" id="SM00730">
    <property type="entry name" value="PSN"/>
    <property type="match status" value="1"/>
</dbReference>
<dbReference type="InterPro" id="IPR007369">
    <property type="entry name" value="Peptidase_A22B_SPP"/>
</dbReference>
<name>A0A3M7PY95_BRAPC</name>
<dbReference type="EMBL" id="REGN01008290">
    <property type="protein sequence ID" value="RNA03934.1"/>
    <property type="molecule type" value="Genomic_DNA"/>
</dbReference>
<feature type="transmembrane region" description="Helical" evidence="7">
    <location>
        <begin position="230"/>
        <end position="252"/>
    </location>
</feature>
<dbReference type="GO" id="GO:0098554">
    <property type="term" value="C:cytoplasmic side of endoplasmic reticulum membrane"/>
    <property type="evidence" value="ECO:0007669"/>
    <property type="project" value="TreeGrafter"/>
</dbReference>
<comment type="caution">
    <text evidence="9">The sequence shown here is derived from an EMBL/GenBank/DDBJ whole genome shotgun (WGS) entry which is preliminary data.</text>
</comment>
<keyword evidence="5 7" id="KW-1133">Transmembrane helix</keyword>
<dbReference type="GO" id="GO:0033619">
    <property type="term" value="P:membrane protein proteolysis"/>
    <property type="evidence" value="ECO:0007669"/>
    <property type="project" value="TreeGrafter"/>
</dbReference>
<dbReference type="GO" id="GO:0005765">
    <property type="term" value="C:lysosomal membrane"/>
    <property type="evidence" value="ECO:0007669"/>
    <property type="project" value="TreeGrafter"/>
</dbReference>
<proteinExistence type="inferred from homology"/>
<feature type="chain" id="PRO_5018219417" evidence="8">
    <location>
        <begin position="18"/>
        <end position="561"/>
    </location>
</feature>
<protein>
    <submittedName>
        <fullName evidence="9">Signal peptide peptidase-like 2B isoform X1</fullName>
    </submittedName>
</protein>
<evidence type="ECO:0000313" key="10">
    <source>
        <dbReference type="Proteomes" id="UP000276133"/>
    </source>
</evidence>
<keyword evidence="8" id="KW-0732">Signal</keyword>
<dbReference type="GO" id="GO:0030660">
    <property type="term" value="C:Golgi-associated vesicle membrane"/>
    <property type="evidence" value="ECO:0007669"/>
    <property type="project" value="TreeGrafter"/>
</dbReference>
<keyword evidence="3 7" id="KW-0812">Transmembrane</keyword>
<feature type="transmembrane region" description="Helical" evidence="7">
    <location>
        <begin position="258"/>
        <end position="280"/>
    </location>
</feature>
<feature type="transmembrane region" description="Helical" evidence="7">
    <location>
        <begin position="155"/>
        <end position="175"/>
    </location>
</feature>
<keyword evidence="10" id="KW-1185">Reference proteome</keyword>
<evidence type="ECO:0000256" key="5">
    <source>
        <dbReference type="ARBA" id="ARBA00022989"/>
    </source>
</evidence>
<dbReference type="PANTHER" id="PTHR12174:SF103">
    <property type="entry name" value="INTRAMEMBRANE PROTEASE (IMPAS) FAMILY"/>
    <property type="match status" value="1"/>
</dbReference>
<dbReference type="OrthoDB" id="29661at2759"/>
<evidence type="ECO:0000256" key="6">
    <source>
        <dbReference type="ARBA" id="ARBA00023136"/>
    </source>
</evidence>
<comment type="subcellular location">
    <subcellularLocation>
        <location evidence="1">Endomembrane system</location>
        <topology evidence="1">Multi-pass membrane protein</topology>
    </subcellularLocation>
</comment>
<organism evidence="9 10">
    <name type="scientific">Brachionus plicatilis</name>
    <name type="common">Marine rotifer</name>
    <name type="synonym">Brachionus muelleri</name>
    <dbReference type="NCBI Taxonomy" id="10195"/>
    <lineage>
        <taxon>Eukaryota</taxon>
        <taxon>Metazoa</taxon>
        <taxon>Spiralia</taxon>
        <taxon>Gnathifera</taxon>
        <taxon>Rotifera</taxon>
        <taxon>Eurotatoria</taxon>
        <taxon>Monogononta</taxon>
        <taxon>Pseudotrocha</taxon>
        <taxon>Ploima</taxon>
        <taxon>Brachionidae</taxon>
        <taxon>Brachionus</taxon>
    </lineage>
</organism>
<evidence type="ECO:0000256" key="2">
    <source>
        <dbReference type="ARBA" id="ARBA00006859"/>
    </source>
</evidence>
<comment type="similarity">
    <text evidence="2">Belongs to the peptidase A22B family.</text>
</comment>
<feature type="signal peptide" evidence="8">
    <location>
        <begin position="1"/>
        <end position="17"/>
    </location>
</feature>
<evidence type="ECO:0000256" key="3">
    <source>
        <dbReference type="ARBA" id="ARBA00022692"/>
    </source>
</evidence>
<dbReference type="Proteomes" id="UP000276133">
    <property type="component" value="Unassembled WGS sequence"/>
</dbReference>
<sequence length="561" mass="63476">MTIRYFLLFFLLKCSQCDLVILKFRHSEESLDICALKKPIPQETSIDKELKLVNLVGEDACQPFKDGSKPNTSAYYLHVPTPRCSFTDMATNIQEHAPKLVILGTDGPISINTSLINLTASYVFMADEFAKKVSFFLEGETNLTVVQSDLSRFDGSLLVIWAIASLTIIFGGIWTRHEFNIKLEKPNSSGEINQNFADEINDNQVNSSSLIENEESKKDEDHKHSLTISVGYWSILVLLIFVVGMLLMLYYFFDYMIYVIYAIFCLGAASSIYRIGCLVIESFEILKYKLPTLNLPLNKKLTLQPAKVFLTLISISICILWFIFRHEEWSWSLQNVMALSLAANALSFYRLSKYKTVTIILVVFFLYDIFMVFITPTFTKGTSIMEAVAFGGKDASASSGPQDWSNLQFGNRTPDTSNRLPVVIIIPHLNYQRRLCSYYYDFSFSLLGLGDILVPGLSVNYAIIFDRAIGNSRFPKYFIINVIGYIIGLLLAFMGLLFMNMAQPALLYLCPILLIFSFMTALISRELKLYWSGEPISTLISQVDIQMLTSGQKTDEENAQG</sequence>
<dbReference type="Pfam" id="PF04258">
    <property type="entry name" value="Peptidase_A22B"/>
    <property type="match status" value="1"/>
</dbReference>
<keyword evidence="4" id="KW-0378">Hydrolase</keyword>
<feature type="transmembrane region" description="Helical" evidence="7">
    <location>
        <begin position="301"/>
        <end position="323"/>
    </location>
</feature>
<dbReference type="InterPro" id="IPR006639">
    <property type="entry name" value="Preselin/SPP"/>
</dbReference>
<evidence type="ECO:0000256" key="1">
    <source>
        <dbReference type="ARBA" id="ARBA00004127"/>
    </source>
</evidence>
<reference evidence="9 10" key="1">
    <citation type="journal article" date="2018" name="Sci. Rep.">
        <title>Genomic signatures of local adaptation to the degree of environmental predictability in rotifers.</title>
        <authorList>
            <person name="Franch-Gras L."/>
            <person name="Hahn C."/>
            <person name="Garcia-Roger E.M."/>
            <person name="Carmona M.J."/>
            <person name="Serra M."/>
            <person name="Gomez A."/>
        </authorList>
    </citation>
    <scope>NUCLEOTIDE SEQUENCE [LARGE SCALE GENOMIC DNA]</scope>
    <source>
        <strain evidence="9">HYR1</strain>
    </source>
</reference>
<feature type="transmembrane region" description="Helical" evidence="7">
    <location>
        <begin position="505"/>
        <end position="523"/>
    </location>
</feature>
<dbReference type="GO" id="GO:0042500">
    <property type="term" value="F:aspartic endopeptidase activity, intramembrane cleaving"/>
    <property type="evidence" value="ECO:0007669"/>
    <property type="project" value="InterPro"/>
</dbReference>
<feature type="transmembrane region" description="Helical" evidence="7">
    <location>
        <begin position="442"/>
        <end position="465"/>
    </location>
</feature>
<evidence type="ECO:0000313" key="9">
    <source>
        <dbReference type="EMBL" id="RNA03934.1"/>
    </source>
</evidence>
<gene>
    <name evidence="9" type="ORF">BpHYR1_019709</name>
</gene>
<feature type="transmembrane region" description="Helical" evidence="7">
    <location>
        <begin position="477"/>
        <end position="499"/>
    </location>
</feature>
<evidence type="ECO:0000256" key="8">
    <source>
        <dbReference type="SAM" id="SignalP"/>
    </source>
</evidence>
<evidence type="ECO:0000256" key="4">
    <source>
        <dbReference type="ARBA" id="ARBA00022801"/>
    </source>
</evidence>
<dbReference type="PANTHER" id="PTHR12174">
    <property type="entry name" value="SIGNAL PEPTIDE PEPTIDASE"/>
    <property type="match status" value="1"/>
</dbReference>